<dbReference type="Proteomes" id="UP000824120">
    <property type="component" value="Chromosome 3"/>
</dbReference>
<dbReference type="OrthoDB" id="779178at2759"/>
<name>A0A9J5ZUM0_SOLCO</name>
<evidence type="ECO:0000313" key="1">
    <source>
        <dbReference type="EMBL" id="KAG5615896.1"/>
    </source>
</evidence>
<evidence type="ECO:0000313" key="2">
    <source>
        <dbReference type="Proteomes" id="UP000824120"/>
    </source>
</evidence>
<proteinExistence type="predicted"/>
<gene>
    <name evidence="1" type="ORF">H5410_015720</name>
</gene>
<sequence length="83" mass="9924">MMLRVQPLLASSFFRTRLSKSMLLSGVERITLRSNHDYRDGIVRPEKYFLENLGMIMRKNLGTLTSRPEYNEMLVKKPDWWPY</sequence>
<keyword evidence="2" id="KW-1185">Reference proteome</keyword>
<dbReference type="AlphaFoldDB" id="A0A9J5ZUM0"/>
<comment type="caution">
    <text evidence="1">The sequence shown here is derived from an EMBL/GenBank/DDBJ whole genome shotgun (WGS) entry which is preliminary data.</text>
</comment>
<dbReference type="EMBL" id="JACXVP010000003">
    <property type="protein sequence ID" value="KAG5615896.1"/>
    <property type="molecule type" value="Genomic_DNA"/>
</dbReference>
<reference evidence="1 2" key="1">
    <citation type="submission" date="2020-09" db="EMBL/GenBank/DDBJ databases">
        <title>De no assembly of potato wild relative species, Solanum commersonii.</title>
        <authorList>
            <person name="Cho K."/>
        </authorList>
    </citation>
    <scope>NUCLEOTIDE SEQUENCE [LARGE SCALE GENOMIC DNA]</scope>
    <source>
        <strain evidence="1">LZ3.2</strain>
        <tissue evidence="1">Leaf</tissue>
    </source>
</reference>
<accession>A0A9J5ZUM0</accession>
<protein>
    <submittedName>
        <fullName evidence="1">Uncharacterized protein</fullName>
    </submittedName>
</protein>
<organism evidence="1 2">
    <name type="scientific">Solanum commersonii</name>
    <name type="common">Commerson's wild potato</name>
    <name type="synonym">Commerson's nightshade</name>
    <dbReference type="NCBI Taxonomy" id="4109"/>
    <lineage>
        <taxon>Eukaryota</taxon>
        <taxon>Viridiplantae</taxon>
        <taxon>Streptophyta</taxon>
        <taxon>Embryophyta</taxon>
        <taxon>Tracheophyta</taxon>
        <taxon>Spermatophyta</taxon>
        <taxon>Magnoliopsida</taxon>
        <taxon>eudicotyledons</taxon>
        <taxon>Gunneridae</taxon>
        <taxon>Pentapetalae</taxon>
        <taxon>asterids</taxon>
        <taxon>lamiids</taxon>
        <taxon>Solanales</taxon>
        <taxon>Solanaceae</taxon>
        <taxon>Solanoideae</taxon>
        <taxon>Solaneae</taxon>
        <taxon>Solanum</taxon>
    </lineage>
</organism>